<dbReference type="PANTHER" id="PTHR42776:SF27">
    <property type="entry name" value="DIPEPTIDYL PEPTIDASE FAMILY MEMBER 6"/>
    <property type="match status" value="1"/>
</dbReference>
<evidence type="ECO:0000256" key="2">
    <source>
        <dbReference type="SAM" id="SignalP"/>
    </source>
</evidence>
<dbReference type="Pfam" id="PF00326">
    <property type="entry name" value="Peptidase_S9"/>
    <property type="match status" value="1"/>
</dbReference>
<keyword evidence="2" id="KW-0732">Signal</keyword>
<accession>A0A8J2Z4M9</accession>
<dbReference type="Gene3D" id="2.120.10.30">
    <property type="entry name" value="TolB, C-terminal domain"/>
    <property type="match status" value="1"/>
</dbReference>
<sequence length="677" mass="76385">MFRRIVLSACLSIISTLAVYAQESDINSNKVTKITEKSMRPLTVETSLSQPWFGFVSPSDDAHEAVYIQKKGEEDKKAGKWQWRYQLFYVKHIDANAMTGAQKLFNFNVLSVSWFPDARKLLLIKEQHDQLSLCVYDIKLNKLYPLQMPVQELASYQISPNGQMIAVSVHEDKRDNLSVLDPATMYAGNKLYVLMLSKDQTHVQSIKALSKSDDYVMNDRLTWLKDSSGIVFVSAHSLAPERSRKRTIKRVDLAGHVMNVTKNEAYYDQPILSYDGQSLAYFYNRLPKGYQYADYLLRYSNQLCILNLNDHKQRCLKPLFEGGAQLLSWDQKDENLLMVQDDHLTKRLVKVNIKTSDIVPLTHDVSVVSPVVNNQATAIGYMQMTSNKAPEAVVSRLDEFLPEVINPQRKLPYALGQTEIIHWLGSNKESIEGFVTYPPNYKKGQKYPLIVAVHGGPANHWWGSFIGSPHTLDTPFCVGCMAAEGYIIFRPNVHGSTGYGVPFMASNYQKIGQIDLEDITLGVRHLIAEGIVDPKRIGIWGWSYGGFLAAVAMERDSLFKTAVDGAGVNDLMSLEGTSDYHTLTYLMGVPFWQDAKPWVNISPVLHVGSAHGSILIQGGDRDTEVPLSQSLELYYALKQAHKKVSLKIYRDQGHEFSDPNQLLAGMKDTANWFRQNL</sequence>
<reference evidence="4" key="2">
    <citation type="submission" date="2020-09" db="EMBL/GenBank/DDBJ databases">
        <authorList>
            <person name="Sun Q."/>
            <person name="Zhou Y."/>
        </authorList>
    </citation>
    <scope>NUCLEOTIDE SEQUENCE</scope>
    <source>
        <strain evidence="4">CGMCC 1.15758</strain>
    </source>
</reference>
<feature type="signal peptide" evidence="2">
    <location>
        <begin position="1"/>
        <end position="21"/>
    </location>
</feature>
<dbReference type="InterPro" id="IPR001375">
    <property type="entry name" value="Peptidase_S9_cat"/>
</dbReference>
<dbReference type="PANTHER" id="PTHR42776">
    <property type="entry name" value="SERINE PEPTIDASE S9 FAMILY MEMBER"/>
    <property type="match status" value="1"/>
</dbReference>
<dbReference type="InterPro" id="IPR011042">
    <property type="entry name" value="6-blade_b-propeller_TolB-like"/>
</dbReference>
<evidence type="ECO:0000256" key="1">
    <source>
        <dbReference type="ARBA" id="ARBA00022801"/>
    </source>
</evidence>
<comment type="caution">
    <text evidence="4">The sequence shown here is derived from an EMBL/GenBank/DDBJ whole genome shotgun (WGS) entry which is preliminary data.</text>
</comment>
<feature type="chain" id="PRO_5035192928" description="Peptidase S9 prolyl oligopeptidase catalytic domain-containing protein" evidence="2">
    <location>
        <begin position="22"/>
        <end position="677"/>
    </location>
</feature>
<dbReference type="InterPro" id="IPR029058">
    <property type="entry name" value="AB_hydrolase_fold"/>
</dbReference>
<dbReference type="RefSeq" id="WP_117002822.1">
    <property type="nucleotide sequence ID" value="NZ_BMJS01000013.1"/>
</dbReference>
<name>A0A8J2Z4M9_9GAMM</name>
<gene>
    <name evidence="4" type="ORF">GCM10010995_13720</name>
</gene>
<proteinExistence type="predicted"/>
<protein>
    <recommendedName>
        <fullName evidence="3">Peptidase S9 prolyl oligopeptidase catalytic domain-containing protein</fullName>
    </recommendedName>
</protein>
<dbReference type="GO" id="GO:0006508">
    <property type="term" value="P:proteolysis"/>
    <property type="evidence" value="ECO:0007669"/>
    <property type="project" value="InterPro"/>
</dbReference>
<dbReference type="Proteomes" id="UP000636949">
    <property type="component" value="Unassembled WGS sequence"/>
</dbReference>
<feature type="domain" description="Peptidase S9 prolyl oligopeptidase catalytic" evidence="3">
    <location>
        <begin position="481"/>
        <end position="677"/>
    </location>
</feature>
<evidence type="ECO:0000259" key="3">
    <source>
        <dbReference type="Pfam" id="PF00326"/>
    </source>
</evidence>
<dbReference type="Gene3D" id="3.40.50.1820">
    <property type="entry name" value="alpha/beta hydrolase"/>
    <property type="match status" value="1"/>
</dbReference>
<dbReference type="SUPFAM" id="SSF53474">
    <property type="entry name" value="alpha/beta-Hydrolases"/>
    <property type="match status" value="1"/>
</dbReference>
<evidence type="ECO:0000313" key="5">
    <source>
        <dbReference type="Proteomes" id="UP000636949"/>
    </source>
</evidence>
<reference evidence="4" key="1">
    <citation type="journal article" date="2014" name="Int. J. Syst. Evol. Microbiol.">
        <title>Complete genome sequence of Corynebacterium casei LMG S-19264T (=DSM 44701T), isolated from a smear-ripened cheese.</title>
        <authorList>
            <consortium name="US DOE Joint Genome Institute (JGI-PGF)"/>
            <person name="Walter F."/>
            <person name="Albersmeier A."/>
            <person name="Kalinowski J."/>
            <person name="Ruckert C."/>
        </authorList>
    </citation>
    <scope>NUCLEOTIDE SEQUENCE</scope>
    <source>
        <strain evidence="4">CGMCC 1.15758</strain>
    </source>
</reference>
<dbReference type="OrthoDB" id="9805123at2"/>
<dbReference type="SUPFAM" id="SSF82171">
    <property type="entry name" value="DPP6 N-terminal domain-like"/>
    <property type="match status" value="1"/>
</dbReference>
<keyword evidence="5" id="KW-1185">Reference proteome</keyword>
<keyword evidence="1" id="KW-0378">Hydrolase</keyword>
<organism evidence="4 5">
    <name type="scientific">Cysteiniphilum litorale</name>
    <dbReference type="NCBI Taxonomy" id="2056700"/>
    <lineage>
        <taxon>Bacteria</taxon>
        <taxon>Pseudomonadati</taxon>
        <taxon>Pseudomonadota</taxon>
        <taxon>Gammaproteobacteria</taxon>
        <taxon>Thiotrichales</taxon>
        <taxon>Fastidiosibacteraceae</taxon>
        <taxon>Cysteiniphilum</taxon>
    </lineage>
</organism>
<dbReference type="GO" id="GO:0004252">
    <property type="term" value="F:serine-type endopeptidase activity"/>
    <property type="evidence" value="ECO:0007669"/>
    <property type="project" value="TreeGrafter"/>
</dbReference>
<dbReference type="EMBL" id="BMJS01000013">
    <property type="protein sequence ID" value="GGF97776.1"/>
    <property type="molecule type" value="Genomic_DNA"/>
</dbReference>
<evidence type="ECO:0000313" key="4">
    <source>
        <dbReference type="EMBL" id="GGF97776.1"/>
    </source>
</evidence>
<dbReference type="AlphaFoldDB" id="A0A8J2Z4M9"/>